<dbReference type="PANTHER" id="PTHR33318:SF4">
    <property type="entry name" value="OS04G0511700 PROTEIN"/>
    <property type="match status" value="1"/>
</dbReference>
<feature type="compositionally biased region" description="Low complexity" evidence="1">
    <location>
        <begin position="364"/>
        <end position="375"/>
    </location>
</feature>
<gene>
    <name evidence="2" type="ORF">DH2020_001268</name>
</gene>
<protein>
    <submittedName>
        <fullName evidence="2">Uncharacterized protein</fullName>
    </submittedName>
</protein>
<feature type="region of interest" description="Disordered" evidence="1">
    <location>
        <begin position="391"/>
        <end position="420"/>
    </location>
</feature>
<accession>A0ABR0XYY7</accession>
<feature type="region of interest" description="Disordered" evidence="1">
    <location>
        <begin position="362"/>
        <end position="381"/>
    </location>
</feature>
<keyword evidence="3" id="KW-1185">Reference proteome</keyword>
<dbReference type="Proteomes" id="UP001318860">
    <property type="component" value="Unassembled WGS sequence"/>
</dbReference>
<proteinExistence type="predicted"/>
<organism evidence="2 3">
    <name type="scientific">Rehmannia glutinosa</name>
    <name type="common">Chinese foxglove</name>
    <dbReference type="NCBI Taxonomy" id="99300"/>
    <lineage>
        <taxon>Eukaryota</taxon>
        <taxon>Viridiplantae</taxon>
        <taxon>Streptophyta</taxon>
        <taxon>Embryophyta</taxon>
        <taxon>Tracheophyta</taxon>
        <taxon>Spermatophyta</taxon>
        <taxon>Magnoliopsida</taxon>
        <taxon>eudicotyledons</taxon>
        <taxon>Gunneridae</taxon>
        <taxon>Pentapetalae</taxon>
        <taxon>asterids</taxon>
        <taxon>lamiids</taxon>
        <taxon>Lamiales</taxon>
        <taxon>Orobanchaceae</taxon>
        <taxon>Rehmannieae</taxon>
        <taxon>Rehmannia</taxon>
    </lineage>
</organism>
<name>A0ABR0XYY7_REHGL</name>
<feature type="compositionally biased region" description="Polar residues" evidence="1">
    <location>
        <begin position="116"/>
        <end position="135"/>
    </location>
</feature>
<feature type="compositionally biased region" description="Acidic residues" evidence="1">
    <location>
        <begin position="149"/>
        <end position="181"/>
    </location>
</feature>
<evidence type="ECO:0000313" key="2">
    <source>
        <dbReference type="EMBL" id="KAK6164404.1"/>
    </source>
</evidence>
<evidence type="ECO:0000313" key="3">
    <source>
        <dbReference type="Proteomes" id="UP001318860"/>
    </source>
</evidence>
<evidence type="ECO:0000256" key="1">
    <source>
        <dbReference type="SAM" id="MobiDB-lite"/>
    </source>
</evidence>
<sequence length="483" mass="53725">MGCFLGCFGGAKDQKRRKQRINRGSPQRQRNRVQNVQQENIITAEQSTAETITTNLVSELRTKPEQVEQLSPSPKKRVTFDSNITTYEHVPVHESLDSLPECTANIEKENQEDLKTSSQSQSISEEGNSITSSVASYPPNHRYHNARDSDDEAEEYGDSDLDDLDELDDEDDYNDEYDEDIDARISVQDVWSESVLTASMESRTGNPSSQAISDEVESPMIFGSKTNGRDRSDYINSVLNPVENISQWKAAKSKGTHTLKPQKENLTNFEAPRLSFSSEPTLPFSFKTKSDQKKNANQEIAVDASLSNWLSSPETATSPKKASFSGFETVTSGKTTSEGCTSVRSFEDRPILGALTVEELRQISASNSPRKSPSRSPDEMPIIGTVGTYWNHSSSKKQSDSTSSFKGIPNTTSKYREASGQKISLQKSEIMFSKGVEMHKRICLSHKLGVALVDKHEIYLGMPAAVGRSKKEIFARVVDRTYN</sequence>
<dbReference type="PANTHER" id="PTHR33318">
    <property type="entry name" value="ASPARTYL/GLUTAMYL-TRNA(ASN/GLN) AMIDOTRANSFERASE SUBUNIT"/>
    <property type="match status" value="1"/>
</dbReference>
<dbReference type="InterPro" id="IPR039300">
    <property type="entry name" value="JASON"/>
</dbReference>
<dbReference type="EMBL" id="JABTTQ020000001">
    <property type="protein sequence ID" value="KAK6164404.1"/>
    <property type="molecule type" value="Genomic_DNA"/>
</dbReference>
<feature type="region of interest" description="Disordered" evidence="1">
    <location>
        <begin position="309"/>
        <end position="341"/>
    </location>
</feature>
<feature type="region of interest" description="Disordered" evidence="1">
    <location>
        <begin position="110"/>
        <end position="181"/>
    </location>
</feature>
<feature type="region of interest" description="Disordered" evidence="1">
    <location>
        <begin position="15"/>
        <end position="37"/>
    </location>
</feature>
<reference evidence="2 3" key="1">
    <citation type="journal article" date="2021" name="Comput. Struct. Biotechnol. J.">
        <title>De novo genome assembly of the potent medicinal plant Rehmannia glutinosa using nanopore technology.</title>
        <authorList>
            <person name="Ma L."/>
            <person name="Dong C."/>
            <person name="Song C."/>
            <person name="Wang X."/>
            <person name="Zheng X."/>
            <person name="Niu Y."/>
            <person name="Chen S."/>
            <person name="Feng W."/>
        </authorList>
    </citation>
    <scope>NUCLEOTIDE SEQUENCE [LARGE SCALE GENOMIC DNA]</scope>
    <source>
        <strain evidence="2">DH-2019</strain>
    </source>
</reference>
<comment type="caution">
    <text evidence="2">The sequence shown here is derived from an EMBL/GenBank/DDBJ whole genome shotgun (WGS) entry which is preliminary data.</text>
</comment>